<name>A0ABD5PQ75_9EURY</name>
<dbReference type="InterPro" id="IPR051207">
    <property type="entry name" value="ComplexI_NDUFA9_subunit"/>
</dbReference>
<dbReference type="SUPFAM" id="SSF51735">
    <property type="entry name" value="NAD(P)-binding Rossmann-fold domains"/>
    <property type="match status" value="1"/>
</dbReference>
<evidence type="ECO:0000313" key="3">
    <source>
        <dbReference type="EMBL" id="MFC4542766.1"/>
    </source>
</evidence>
<evidence type="ECO:0000259" key="2">
    <source>
        <dbReference type="Pfam" id="PF13460"/>
    </source>
</evidence>
<feature type="region of interest" description="Disordered" evidence="1">
    <location>
        <begin position="25"/>
        <end position="45"/>
    </location>
</feature>
<evidence type="ECO:0000313" key="4">
    <source>
        <dbReference type="Proteomes" id="UP001595898"/>
    </source>
</evidence>
<comment type="caution">
    <text evidence="3">The sequence shown here is derived from an EMBL/GenBank/DDBJ whole genome shotgun (WGS) entry which is preliminary data.</text>
</comment>
<dbReference type="RefSeq" id="WP_250140542.1">
    <property type="nucleotide sequence ID" value="NZ_JALIQP010000002.1"/>
</dbReference>
<accession>A0ABD5PQ75</accession>
<dbReference type="PANTHER" id="PTHR12126:SF11">
    <property type="entry name" value="NADH DEHYDROGENASE [UBIQUINONE] 1 ALPHA SUBCOMPLEX SUBUNIT 9, MITOCHONDRIAL"/>
    <property type="match status" value="1"/>
</dbReference>
<dbReference type="AlphaFoldDB" id="A0ABD5PQ75"/>
<proteinExistence type="predicted"/>
<reference evidence="3 4" key="1">
    <citation type="journal article" date="2019" name="Int. J. Syst. Evol. Microbiol.">
        <title>The Global Catalogue of Microorganisms (GCM) 10K type strain sequencing project: providing services to taxonomists for standard genome sequencing and annotation.</title>
        <authorList>
            <consortium name="The Broad Institute Genomics Platform"/>
            <consortium name="The Broad Institute Genome Sequencing Center for Infectious Disease"/>
            <person name="Wu L."/>
            <person name="Ma J."/>
        </authorList>
    </citation>
    <scope>NUCLEOTIDE SEQUENCE [LARGE SCALE GENOMIC DNA]</scope>
    <source>
        <strain evidence="3 4">WLHS5</strain>
    </source>
</reference>
<gene>
    <name evidence="3" type="ORF">ACFO5R_12625</name>
</gene>
<sequence>MTNRTLLTGATRTLGRALRPRLREAGHAVRAASRSPPPESDGGNLEWVELDLVDGTGLRSAVEDADVVVHAATAPRGDSEAVDVRGTERLLAAAADAGVDNVLYVSIVGVDEILLSYYEHKLAAERAVEASTVPSTIVRATQFHPFVRDLLDAVSRLPVWPLPTEFRLQPIDAGEAADAIVEYATADPSGRVPAVGGPEVRTVRELARTYREARDLRRPIVRLPIPGSIADGFRSGAALCPERTVGTRTWAEWLADSEVESVRSR</sequence>
<dbReference type="EMBL" id="JBHSFA010000007">
    <property type="protein sequence ID" value="MFC4542766.1"/>
    <property type="molecule type" value="Genomic_DNA"/>
</dbReference>
<evidence type="ECO:0000256" key="1">
    <source>
        <dbReference type="SAM" id="MobiDB-lite"/>
    </source>
</evidence>
<protein>
    <submittedName>
        <fullName evidence="3">SDR family oxidoreductase</fullName>
    </submittedName>
</protein>
<dbReference type="InterPro" id="IPR036291">
    <property type="entry name" value="NAD(P)-bd_dom_sf"/>
</dbReference>
<keyword evidence="4" id="KW-1185">Reference proteome</keyword>
<dbReference type="Proteomes" id="UP001595898">
    <property type="component" value="Unassembled WGS sequence"/>
</dbReference>
<dbReference type="Gene3D" id="3.40.50.720">
    <property type="entry name" value="NAD(P)-binding Rossmann-like Domain"/>
    <property type="match status" value="1"/>
</dbReference>
<dbReference type="Pfam" id="PF13460">
    <property type="entry name" value="NAD_binding_10"/>
    <property type="match status" value="1"/>
</dbReference>
<dbReference type="InterPro" id="IPR016040">
    <property type="entry name" value="NAD(P)-bd_dom"/>
</dbReference>
<feature type="domain" description="NAD(P)-binding" evidence="2">
    <location>
        <begin position="9"/>
        <end position="142"/>
    </location>
</feature>
<organism evidence="3 4">
    <name type="scientific">Halosolutus amylolyticus</name>
    <dbReference type="NCBI Taxonomy" id="2932267"/>
    <lineage>
        <taxon>Archaea</taxon>
        <taxon>Methanobacteriati</taxon>
        <taxon>Methanobacteriota</taxon>
        <taxon>Stenosarchaea group</taxon>
        <taxon>Halobacteria</taxon>
        <taxon>Halobacteriales</taxon>
        <taxon>Natrialbaceae</taxon>
        <taxon>Halosolutus</taxon>
    </lineage>
</organism>
<dbReference type="PANTHER" id="PTHR12126">
    <property type="entry name" value="NADH-UBIQUINONE OXIDOREDUCTASE 39 KDA SUBUNIT-RELATED"/>
    <property type="match status" value="1"/>
</dbReference>